<evidence type="ECO:0000259" key="4">
    <source>
        <dbReference type="SMART" id="SM00479"/>
    </source>
</evidence>
<dbReference type="GO" id="GO:0003676">
    <property type="term" value="F:nucleic acid binding"/>
    <property type="evidence" value="ECO:0007669"/>
    <property type="project" value="InterPro"/>
</dbReference>
<evidence type="ECO:0000313" key="5">
    <source>
        <dbReference type="EMBL" id="GHC54253.1"/>
    </source>
</evidence>
<dbReference type="InterPro" id="IPR012337">
    <property type="entry name" value="RNaseH-like_sf"/>
</dbReference>
<dbReference type="InterPro" id="IPR036397">
    <property type="entry name" value="RNaseH_sf"/>
</dbReference>
<evidence type="ECO:0000256" key="2">
    <source>
        <dbReference type="ARBA" id="ARBA00022801"/>
    </source>
</evidence>
<dbReference type="SUPFAM" id="SSF53098">
    <property type="entry name" value="Ribonuclease H-like"/>
    <property type="match status" value="1"/>
</dbReference>
<evidence type="ECO:0000256" key="3">
    <source>
        <dbReference type="ARBA" id="ARBA00022839"/>
    </source>
</evidence>
<dbReference type="EMBL" id="BMZN01000004">
    <property type="protein sequence ID" value="GHC54253.1"/>
    <property type="molecule type" value="Genomic_DNA"/>
</dbReference>
<evidence type="ECO:0000256" key="1">
    <source>
        <dbReference type="ARBA" id="ARBA00022722"/>
    </source>
</evidence>
<dbReference type="PANTHER" id="PTHR30231:SF4">
    <property type="entry name" value="PROTEIN NEN2"/>
    <property type="match status" value="1"/>
</dbReference>
<proteinExistence type="predicted"/>
<dbReference type="SMART" id="SM00479">
    <property type="entry name" value="EXOIII"/>
    <property type="match status" value="1"/>
</dbReference>
<sequence length="228" mass="25981">MTILSVSDSCMSALLFDTETTGTAQPQVIEAAWLRLSDPAFLLVNEEFEQRYRPDEANTLGALATHHIYDEELQDCPSHTEFKLPADTQYIIGHNVDYDWGVAGHPSVKRICTLALARHLMPGLDSYSQSALVYHIDRPHARERLRNAHSALADVRNCLSLLQHLLGLTQNIHNWEQLWQLSEHARIPTILRFGKHKGMAIADVPQDYKNWLLRQPDLDPYLLKALKL</sequence>
<dbReference type="Gene3D" id="3.30.420.10">
    <property type="entry name" value="Ribonuclease H-like superfamily/Ribonuclease H"/>
    <property type="match status" value="1"/>
</dbReference>
<keyword evidence="1" id="KW-0540">Nuclease</keyword>
<dbReference type="GO" id="GO:0006259">
    <property type="term" value="P:DNA metabolic process"/>
    <property type="evidence" value="ECO:0007669"/>
    <property type="project" value="UniProtKB-ARBA"/>
</dbReference>
<gene>
    <name evidence="5" type="primary">exoX</name>
    <name evidence="5" type="ORF">GCM10010096_28450</name>
</gene>
<name>A0A8H9IL38_9BURK</name>
<accession>A0A8H9IL38</accession>
<feature type="domain" description="Exonuclease" evidence="4">
    <location>
        <begin position="12"/>
        <end position="171"/>
    </location>
</feature>
<dbReference type="PANTHER" id="PTHR30231">
    <property type="entry name" value="DNA POLYMERASE III SUBUNIT EPSILON"/>
    <property type="match status" value="1"/>
</dbReference>
<keyword evidence="3 5" id="KW-0269">Exonuclease</keyword>
<dbReference type="Proteomes" id="UP000608923">
    <property type="component" value="Unassembled WGS sequence"/>
</dbReference>
<comment type="caution">
    <text evidence="5">The sequence shown here is derived from an EMBL/GenBank/DDBJ whole genome shotgun (WGS) entry which is preliminary data.</text>
</comment>
<reference evidence="6" key="1">
    <citation type="journal article" date="2019" name="Int. J. Syst. Evol. Microbiol.">
        <title>The Global Catalogue of Microorganisms (GCM) 10K type strain sequencing project: providing services to taxonomists for standard genome sequencing and annotation.</title>
        <authorList>
            <consortium name="The Broad Institute Genomics Platform"/>
            <consortium name="The Broad Institute Genome Sequencing Center for Infectious Disease"/>
            <person name="Wu L."/>
            <person name="Ma J."/>
        </authorList>
    </citation>
    <scope>NUCLEOTIDE SEQUENCE [LARGE SCALE GENOMIC DNA]</scope>
    <source>
        <strain evidence="6">KCTC 42083</strain>
    </source>
</reference>
<dbReference type="Pfam" id="PF00929">
    <property type="entry name" value="RNase_T"/>
    <property type="match status" value="1"/>
</dbReference>
<evidence type="ECO:0000313" key="6">
    <source>
        <dbReference type="Proteomes" id="UP000608923"/>
    </source>
</evidence>
<keyword evidence="6" id="KW-1185">Reference proteome</keyword>
<dbReference type="GO" id="GO:0008408">
    <property type="term" value="F:3'-5' exonuclease activity"/>
    <property type="evidence" value="ECO:0007669"/>
    <property type="project" value="TreeGrafter"/>
</dbReference>
<dbReference type="AlphaFoldDB" id="A0A8H9IL38"/>
<keyword evidence="2" id="KW-0378">Hydrolase</keyword>
<organism evidence="5 6">
    <name type="scientific">Alcaligenes pakistanensis</name>
    <dbReference type="NCBI Taxonomy" id="1482717"/>
    <lineage>
        <taxon>Bacteria</taxon>
        <taxon>Pseudomonadati</taxon>
        <taxon>Pseudomonadota</taxon>
        <taxon>Betaproteobacteria</taxon>
        <taxon>Burkholderiales</taxon>
        <taxon>Alcaligenaceae</taxon>
        <taxon>Alcaligenes</taxon>
    </lineage>
</organism>
<dbReference type="InterPro" id="IPR013520">
    <property type="entry name" value="Ribonucl_H"/>
</dbReference>
<protein>
    <submittedName>
        <fullName evidence="5">DNA exonuclease</fullName>
    </submittedName>
</protein>
<dbReference type="CDD" id="cd06127">
    <property type="entry name" value="DEDDh"/>
    <property type="match status" value="1"/>
</dbReference>